<dbReference type="WBParaSite" id="SPAL_0000576750.1">
    <property type="protein sequence ID" value="SPAL_0000576750.1"/>
    <property type="gene ID" value="SPAL_0000576750"/>
</dbReference>
<accession>A0A0N5BII4</accession>
<dbReference type="Proteomes" id="UP000046392">
    <property type="component" value="Unplaced"/>
</dbReference>
<reference evidence="2" key="1">
    <citation type="submission" date="2017-02" db="UniProtKB">
        <authorList>
            <consortium name="WormBaseParasite"/>
        </authorList>
    </citation>
    <scope>IDENTIFICATION</scope>
</reference>
<organism evidence="1 2">
    <name type="scientific">Strongyloides papillosus</name>
    <name type="common">Intestinal threadworm</name>
    <dbReference type="NCBI Taxonomy" id="174720"/>
    <lineage>
        <taxon>Eukaryota</taxon>
        <taxon>Metazoa</taxon>
        <taxon>Ecdysozoa</taxon>
        <taxon>Nematoda</taxon>
        <taxon>Chromadorea</taxon>
        <taxon>Rhabditida</taxon>
        <taxon>Tylenchina</taxon>
        <taxon>Panagrolaimomorpha</taxon>
        <taxon>Strongyloidoidea</taxon>
        <taxon>Strongyloididae</taxon>
        <taxon>Strongyloides</taxon>
    </lineage>
</organism>
<name>A0A0N5BII4_STREA</name>
<dbReference type="AlphaFoldDB" id="A0A0N5BII4"/>
<sequence>MQCNLTVLLTYLSKAEHTDKVIQCRISKKLGFPKISDINLSTNLFIYNLISIGKFNLVQSYLSHFCRSRELTMNPIPPIRFSALLMYRWYKSSNIKVSSILHFFFTFVQNHQIYIFVISSLSVSRS</sequence>
<evidence type="ECO:0000313" key="1">
    <source>
        <dbReference type="Proteomes" id="UP000046392"/>
    </source>
</evidence>
<protein>
    <submittedName>
        <fullName evidence="2">Pentatricopeptide repeat-containing protein</fullName>
    </submittedName>
</protein>
<keyword evidence="1" id="KW-1185">Reference proteome</keyword>
<proteinExistence type="predicted"/>
<evidence type="ECO:0000313" key="2">
    <source>
        <dbReference type="WBParaSite" id="SPAL_0000576750.1"/>
    </source>
</evidence>